<evidence type="ECO:0000313" key="2">
    <source>
        <dbReference type="EMBL" id="RYO95843.1"/>
    </source>
</evidence>
<feature type="compositionally biased region" description="Basic and acidic residues" evidence="1">
    <location>
        <begin position="93"/>
        <end position="102"/>
    </location>
</feature>
<evidence type="ECO:0000313" key="3">
    <source>
        <dbReference type="Proteomes" id="UP000293360"/>
    </source>
</evidence>
<organism evidence="2 3">
    <name type="scientific">Monosporascus ibericus</name>
    <dbReference type="NCBI Taxonomy" id="155417"/>
    <lineage>
        <taxon>Eukaryota</taxon>
        <taxon>Fungi</taxon>
        <taxon>Dikarya</taxon>
        <taxon>Ascomycota</taxon>
        <taxon>Pezizomycotina</taxon>
        <taxon>Sordariomycetes</taxon>
        <taxon>Xylariomycetidae</taxon>
        <taxon>Xylariales</taxon>
        <taxon>Xylariales incertae sedis</taxon>
        <taxon>Monosporascus</taxon>
    </lineage>
</organism>
<dbReference type="STRING" id="155417.A0A4Q4SZS7"/>
<comment type="caution">
    <text evidence="2">The sequence shown here is derived from an EMBL/GenBank/DDBJ whole genome shotgun (WGS) entry which is preliminary data.</text>
</comment>
<feature type="compositionally biased region" description="Basic and acidic residues" evidence="1">
    <location>
        <begin position="709"/>
        <end position="723"/>
    </location>
</feature>
<feature type="region of interest" description="Disordered" evidence="1">
    <location>
        <begin position="590"/>
        <end position="654"/>
    </location>
</feature>
<accession>A0A4Q4SZS7</accession>
<feature type="region of interest" description="Disordered" evidence="1">
    <location>
        <begin position="550"/>
        <end position="578"/>
    </location>
</feature>
<dbReference type="EMBL" id="QJNU01000533">
    <property type="protein sequence ID" value="RYO95843.1"/>
    <property type="molecule type" value="Genomic_DNA"/>
</dbReference>
<dbReference type="OrthoDB" id="5366163at2759"/>
<sequence>MDLKKGLATSEPAPVVAELVDSELDIGPREGGPAEGRRFLRRQSQTSLSESTSQAYLSCASRKWESRSADEDDLAMPPPYESLGVYTQPQSEQQERPHIELNGREILELDSRPMMPAAQLDSVNYEPQAASDSEPSNIFNPISDPTFSSPTDSFTYREGLPNRESGSPIPPGQKRPSIGSARPLLALDTHIDRYRNVSRAKYLSPSSSIRSTRSSQGTSINVVFTDADQGLLTAPPDAPASCSTTQTLVESAWGALQEHVSSSLAKATQIPANPLAKQFQAESALSVFRRGLSSLRQMLHGRDLNDPLDYICFVHTMYAFALVVHEDDMAVRCNSLFKQALTYGAFVHPACSETYLQVVRTIWHPMSEDQSQQRTNVSPSRPPNSKGKEPECHMNSPPTIGVDSLIVVAQDFLDELESTVVKGGGQGSAEAVPSALWSTHMAEMRHDASHTDAFAITANYILQVLSQNFHDSTDLLSYLPVVGQRVKNNAVTTIRRLELELLQAGKRAEEAAPPSPASMSFLQDEFLETLGETFDDSEGMGPHFLESIEVEGHGPQSDTGGTTISEDFDPTVDPSQLHHIDSNAHISPMQMTASQPHTSPADESCATSSIPPSDRRSTMKPEAITPLSQVGAAAEPSSSSTAGTPAVTTNPKSSKVEADECCEECGYRPKGAPQWFKGSMAKHKRLQHSTDPPVIYQCPFPGCTSAYKNRPDNLRQHQLEKGHFVGGDNNDATRRPNKKRKKGES</sequence>
<evidence type="ECO:0000256" key="1">
    <source>
        <dbReference type="SAM" id="MobiDB-lite"/>
    </source>
</evidence>
<name>A0A4Q4SZS7_9PEZI</name>
<feature type="compositionally biased region" description="Basic residues" evidence="1">
    <location>
        <begin position="735"/>
        <end position="745"/>
    </location>
</feature>
<feature type="region of interest" description="Disordered" evidence="1">
    <location>
        <begin position="707"/>
        <end position="745"/>
    </location>
</feature>
<feature type="compositionally biased region" description="Polar residues" evidence="1">
    <location>
        <begin position="556"/>
        <end position="565"/>
    </location>
</feature>
<feature type="region of interest" description="Disordered" evidence="1">
    <location>
        <begin position="367"/>
        <end position="396"/>
    </location>
</feature>
<dbReference type="Proteomes" id="UP000293360">
    <property type="component" value="Unassembled WGS sequence"/>
</dbReference>
<feature type="region of interest" description="Disordered" evidence="1">
    <location>
        <begin position="142"/>
        <end position="180"/>
    </location>
</feature>
<protein>
    <submittedName>
        <fullName evidence="2">Uncharacterized protein</fullName>
    </submittedName>
</protein>
<keyword evidence="3" id="KW-1185">Reference proteome</keyword>
<feature type="compositionally biased region" description="Low complexity" evidence="1">
    <location>
        <begin position="42"/>
        <end position="53"/>
    </location>
</feature>
<reference evidence="2 3" key="1">
    <citation type="submission" date="2018-06" db="EMBL/GenBank/DDBJ databases">
        <title>Complete Genomes of Monosporascus.</title>
        <authorList>
            <person name="Robinson A.J."/>
            <person name="Natvig D.O."/>
        </authorList>
    </citation>
    <scope>NUCLEOTIDE SEQUENCE [LARGE SCALE GENOMIC DNA]</scope>
    <source>
        <strain evidence="2 3">CBS 110550</strain>
    </source>
</reference>
<gene>
    <name evidence="2" type="ORF">DL764_007595</name>
</gene>
<feature type="compositionally biased region" description="Polar residues" evidence="1">
    <location>
        <begin position="636"/>
        <end position="653"/>
    </location>
</feature>
<feature type="compositionally biased region" description="Polar residues" evidence="1">
    <location>
        <begin position="368"/>
        <end position="379"/>
    </location>
</feature>
<dbReference type="AlphaFoldDB" id="A0A4Q4SZS7"/>
<feature type="region of interest" description="Disordered" evidence="1">
    <location>
        <begin position="24"/>
        <end position="102"/>
    </location>
</feature>
<feature type="compositionally biased region" description="Polar residues" evidence="1">
    <location>
        <begin position="142"/>
        <end position="154"/>
    </location>
</feature>
<proteinExistence type="predicted"/>